<accession>A0A0A9F3W9</accession>
<sequence length="73" mass="8571">MGMDFAQVPSMEQRTSTTMTSFLMLNHPHCSWRILHMIMSEKCTYLKHTLSQQLRGVLERERSQGRTIPKLPH</sequence>
<name>A0A0A9F3W9_ARUDO</name>
<reference evidence="1" key="2">
    <citation type="journal article" date="2015" name="Data Brief">
        <title>Shoot transcriptome of the giant reed, Arundo donax.</title>
        <authorList>
            <person name="Barrero R.A."/>
            <person name="Guerrero F.D."/>
            <person name="Moolhuijzen P."/>
            <person name="Goolsby J.A."/>
            <person name="Tidwell J."/>
            <person name="Bellgard S.E."/>
            <person name="Bellgard M.I."/>
        </authorList>
    </citation>
    <scope>NUCLEOTIDE SEQUENCE</scope>
    <source>
        <tissue evidence="1">Shoot tissue taken approximately 20 cm above the soil surface</tissue>
    </source>
</reference>
<organism evidence="1">
    <name type="scientific">Arundo donax</name>
    <name type="common">Giant reed</name>
    <name type="synonym">Donax arundinaceus</name>
    <dbReference type="NCBI Taxonomy" id="35708"/>
    <lineage>
        <taxon>Eukaryota</taxon>
        <taxon>Viridiplantae</taxon>
        <taxon>Streptophyta</taxon>
        <taxon>Embryophyta</taxon>
        <taxon>Tracheophyta</taxon>
        <taxon>Spermatophyta</taxon>
        <taxon>Magnoliopsida</taxon>
        <taxon>Liliopsida</taxon>
        <taxon>Poales</taxon>
        <taxon>Poaceae</taxon>
        <taxon>PACMAD clade</taxon>
        <taxon>Arundinoideae</taxon>
        <taxon>Arundineae</taxon>
        <taxon>Arundo</taxon>
    </lineage>
</organism>
<reference evidence="1" key="1">
    <citation type="submission" date="2014-09" db="EMBL/GenBank/DDBJ databases">
        <authorList>
            <person name="Magalhaes I.L.F."/>
            <person name="Oliveira U."/>
            <person name="Santos F.R."/>
            <person name="Vidigal T.H.D.A."/>
            <person name="Brescovit A.D."/>
            <person name="Santos A.J."/>
        </authorList>
    </citation>
    <scope>NUCLEOTIDE SEQUENCE</scope>
    <source>
        <tissue evidence="1">Shoot tissue taken approximately 20 cm above the soil surface</tissue>
    </source>
</reference>
<dbReference type="EMBL" id="GBRH01194918">
    <property type="protein sequence ID" value="JAE02978.1"/>
    <property type="molecule type" value="Transcribed_RNA"/>
</dbReference>
<proteinExistence type="predicted"/>
<protein>
    <submittedName>
        <fullName evidence="1">Uncharacterized protein</fullName>
    </submittedName>
</protein>
<dbReference type="AlphaFoldDB" id="A0A0A9F3W9"/>
<evidence type="ECO:0000313" key="1">
    <source>
        <dbReference type="EMBL" id="JAE02978.1"/>
    </source>
</evidence>